<dbReference type="Proteomes" id="UP000007879">
    <property type="component" value="Unassembled WGS sequence"/>
</dbReference>
<dbReference type="Pfam" id="PF04218">
    <property type="entry name" value="CENP-B_N"/>
    <property type="match status" value="1"/>
</dbReference>
<reference evidence="6" key="1">
    <citation type="journal article" date="2010" name="Nature">
        <title>The Amphimedon queenslandica genome and the evolution of animal complexity.</title>
        <authorList>
            <person name="Srivastava M."/>
            <person name="Simakov O."/>
            <person name="Chapman J."/>
            <person name="Fahey B."/>
            <person name="Gauthier M.E."/>
            <person name="Mitros T."/>
            <person name="Richards G.S."/>
            <person name="Conaco C."/>
            <person name="Dacre M."/>
            <person name="Hellsten U."/>
            <person name="Larroux C."/>
            <person name="Putnam N.H."/>
            <person name="Stanke M."/>
            <person name="Adamska M."/>
            <person name="Darling A."/>
            <person name="Degnan S.M."/>
            <person name="Oakley T.H."/>
            <person name="Plachetzki D.C."/>
            <person name="Zhai Y."/>
            <person name="Adamski M."/>
            <person name="Calcino A."/>
            <person name="Cummins S.F."/>
            <person name="Goodstein D.M."/>
            <person name="Harris C."/>
            <person name="Jackson D.J."/>
            <person name="Leys S.P."/>
            <person name="Shu S."/>
            <person name="Woodcroft B.J."/>
            <person name="Vervoort M."/>
            <person name="Kosik K.S."/>
            <person name="Manning G."/>
            <person name="Degnan B.M."/>
            <person name="Rokhsar D.S."/>
        </authorList>
    </citation>
    <scope>NUCLEOTIDE SEQUENCE [LARGE SCALE GENOMIC DNA]</scope>
</reference>
<dbReference type="KEGG" id="aqu:105314451"/>
<dbReference type="Gene3D" id="1.10.10.60">
    <property type="entry name" value="Homeodomain-like"/>
    <property type="match status" value="1"/>
</dbReference>
<dbReference type="RefSeq" id="XP_011406926.1">
    <property type="nucleotide sequence ID" value="XM_011408624.1"/>
</dbReference>
<evidence type="ECO:0000313" key="5">
    <source>
        <dbReference type="EnsemblMetazoa" id="XP_011406926.1"/>
    </source>
</evidence>
<keyword evidence="6" id="KW-1185">Reference proteome</keyword>
<dbReference type="InterPro" id="IPR006600">
    <property type="entry name" value="HTH_CenpB_DNA-bd_dom"/>
</dbReference>
<reference evidence="5" key="2">
    <citation type="submission" date="2024-06" db="UniProtKB">
        <authorList>
            <consortium name="EnsemblMetazoa"/>
        </authorList>
    </citation>
    <scope>IDENTIFICATION</scope>
</reference>
<dbReference type="EnsemblMetazoa" id="XM_011408624.1">
    <property type="protein sequence ID" value="XP_011406926.1"/>
    <property type="gene ID" value="LOC105314451"/>
</dbReference>
<evidence type="ECO:0000313" key="6">
    <source>
        <dbReference type="Proteomes" id="UP000007879"/>
    </source>
</evidence>
<evidence type="ECO:0000259" key="4">
    <source>
        <dbReference type="Pfam" id="PF04218"/>
    </source>
</evidence>
<dbReference type="SUPFAM" id="SSF46689">
    <property type="entry name" value="Homeodomain-like"/>
    <property type="match status" value="1"/>
</dbReference>
<evidence type="ECO:0000259" key="3">
    <source>
        <dbReference type="Pfam" id="PF03221"/>
    </source>
</evidence>
<protein>
    <recommendedName>
        <fullName evidence="7">HTH CENPB-type domain-containing protein</fullName>
    </recommendedName>
</protein>
<dbReference type="InterPro" id="IPR009057">
    <property type="entry name" value="Homeodomain-like_sf"/>
</dbReference>
<dbReference type="InterPro" id="IPR007889">
    <property type="entry name" value="HTH_Psq"/>
</dbReference>
<organism evidence="5 6">
    <name type="scientific">Amphimedon queenslandica</name>
    <name type="common">Sponge</name>
    <dbReference type="NCBI Taxonomy" id="400682"/>
    <lineage>
        <taxon>Eukaryota</taxon>
        <taxon>Metazoa</taxon>
        <taxon>Porifera</taxon>
        <taxon>Demospongiae</taxon>
        <taxon>Heteroscleromorpha</taxon>
        <taxon>Haplosclerida</taxon>
        <taxon>Niphatidae</taxon>
        <taxon>Amphimedon</taxon>
    </lineage>
</organism>
<sequence>MASESYKERVYLTLEKKVMLIRHAQIHTGHSLQLLEAGFGCGKTQIGKILKNKFSIRDLYQSNASSSWVYSIGKFKLATSKNIPVGGPLLIEKAKMIANALGKFNFKGSQGWLEKWKEICYQAVQLL</sequence>
<accession>A0AAN0IQT2</accession>
<evidence type="ECO:0000256" key="2">
    <source>
        <dbReference type="ARBA" id="ARBA00023242"/>
    </source>
</evidence>
<dbReference type="Pfam" id="PF03221">
    <property type="entry name" value="HTH_Tnp_Tc5"/>
    <property type="match status" value="1"/>
</dbReference>
<dbReference type="GO" id="GO:0003677">
    <property type="term" value="F:DNA binding"/>
    <property type="evidence" value="ECO:0007669"/>
    <property type="project" value="UniProtKB-KW"/>
</dbReference>
<evidence type="ECO:0008006" key="7">
    <source>
        <dbReference type="Google" id="ProtNLM"/>
    </source>
</evidence>
<dbReference type="AlphaFoldDB" id="A0AAN0IQT2"/>
<feature type="domain" description="HTH CENPB-type" evidence="3">
    <location>
        <begin position="79"/>
        <end position="117"/>
    </location>
</feature>
<keyword evidence="2" id="KW-0539">Nucleus</keyword>
<evidence type="ECO:0000256" key="1">
    <source>
        <dbReference type="ARBA" id="ARBA00023125"/>
    </source>
</evidence>
<dbReference type="GeneID" id="105314451"/>
<proteinExistence type="predicted"/>
<keyword evidence="1" id="KW-0238">DNA-binding</keyword>
<name>A0AAN0IQT2_AMPQE</name>
<feature type="domain" description="HTH psq-type" evidence="4">
    <location>
        <begin position="7"/>
        <end position="57"/>
    </location>
</feature>